<dbReference type="InterPro" id="IPR018392">
    <property type="entry name" value="LysM"/>
</dbReference>
<accession>Q3A7H5</accession>
<dbReference type="InterPro" id="IPR036779">
    <property type="entry name" value="LysM_dom_sf"/>
</dbReference>
<dbReference type="STRING" id="338963.Pcar_0409"/>
<dbReference type="PANTHER" id="PTHR34700:SF4">
    <property type="entry name" value="PHAGE-LIKE ELEMENT PBSX PROTEIN XKDP"/>
    <property type="match status" value="1"/>
</dbReference>
<gene>
    <name evidence="3" type="ordered locus">Pcar_0409</name>
</gene>
<name>Q3A7H5_SYNC1</name>
<reference evidence="3 4" key="2">
    <citation type="journal article" date="2012" name="BMC Genomics">
        <title>The genome of Pelobacter carbinolicus reveals surprising metabolic capabilities and physiological features.</title>
        <authorList>
            <person name="Aklujkar M."/>
            <person name="Haveman S.A."/>
            <person name="Didonato R.Jr."/>
            <person name="Chertkov O."/>
            <person name="Han C.S."/>
            <person name="Land M.L."/>
            <person name="Brown P."/>
            <person name="Lovley D.R."/>
        </authorList>
    </citation>
    <scope>NUCLEOTIDE SEQUENCE [LARGE SCALE GENOMIC DNA]</scope>
    <source>
        <strain evidence="4">DSM 2380 / NBRC 103641 / GraBd1</strain>
    </source>
</reference>
<dbReference type="KEGG" id="pca:Pcar_0409"/>
<dbReference type="SMART" id="SM00257">
    <property type="entry name" value="LysM"/>
    <property type="match status" value="1"/>
</dbReference>
<evidence type="ECO:0000256" key="1">
    <source>
        <dbReference type="SAM" id="SignalP"/>
    </source>
</evidence>
<feature type="chain" id="PRO_5004223551" evidence="1">
    <location>
        <begin position="22"/>
        <end position="333"/>
    </location>
</feature>
<evidence type="ECO:0000259" key="2">
    <source>
        <dbReference type="PROSITE" id="PS51782"/>
    </source>
</evidence>
<evidence type="ECO:0000313" key="3">
    <source>
        <dbReference type="EMBL" id="ABA87669.1"/>
    </source>
</evidence>
<dbReference type="EMBL" id="CP000142">
    <property type="protein sequence ID" value="ABA87669.1"/>
    <property type="molecule type" value="Genomic_DNA"/>
</dbReference>
<dbReference type="AlphaFoldDB" id="Q3A7H5"/>
<feature type="signal peptide" evidence="1">
    <location>
        <begin position="1"/>
        <end position="21"/>
    </location>
</feature>
<dbReference type="PROSITE" id="PS51782">
    <property type="entry name" value="LYSM"/>
    <property type="match status" value="1"/>
</dbReference>
<sequence length="333" mass="36141">MKTICKALAVLCLLFPLAATAQTPEPIYTIKKGDTLWGISEKFIKDPYYWPNLWANNPFITNPHFIYPGQQVAIRDGRLVLLPGHAEETTAPPADTASESLPIEPTEEITVKGVAGNEGFVTLDALEQAGTLVDATDDRIMLGKHDQVFVKINTPDVQLGAVYSLVDLGEKIKHPVSNKVLGHRVSFLGTAEIIDISPSVATAVIRSSVKEITRGALLLPLQPANREIVLKKATAPLLGSVIANSREKLALSQHDVIYLDLGDEDGLQVGNMVYLSRPRETTHRVLPDHDVELPDELLGAAVVLSTQPRTSTALILKSVNPIYAGDRVSTPDE</sequence>
<dbReference type="Pfam" id="PF01476">
    <property type="entry name" value="LysM"/>
    <property type="match status" value="1"/>
</dbReference>
<dbReference type="InterPro" id="IPR052196">
    <property type="entry name" value="Bact_Kbp"/>
</dbReference>
<organism evidence="3 4">
    <name type="scientific">Syntrophotalea carbinolica (strain DSM 2380 / NBRC 103641 / GraBd1)</name>
    <name type="common">Pelobacter carbinolicus</name>
    <dbReference type="NCBI Taxonomy" id="338963"/>
    <lineage>
        <taxon>Bacteria</taxon>
        <taxon>Pseudomonadati</taxon>
        <taxon>Thermodesulfobacteriota</taxon>
        <taxon>Desulfuromonadia</taxon>
        <taxon>Desulfuromonadales</taxon>
        <taxon>Syntrophotaleaceae</taxon>
        <taxon>Syntrophotalea</taxon>
    </lineage>
</organism>
<dbReference type="CDD" id="cd00118">
    <property type="entry name" value="LysM"/>
    <property type="match status" value="1"/>
</dbReference>
<dbReference type="Proteomes" id="UP000002534">
    <property type="component" value="Chromosome"/>
</dbReference>
<keyword evidence="4" id="KW-1185">Reference proteome</keyword>
<dbReference type="HOGENOM" id="CLU_050533_1_0_7"/>
<dbReference type="SUPFAM" id="SSF54106">
    <property type="entry name" value="LysM domain"/>
    <property type="match status" value="1"/>
</dbReference>
<protein>
    <submittedName>
        <fullName evidence="3">LysM domain protein</fullName>
    </submittedName>
</protein>
<dbReference type="RefSeq" id="WP_011340091.1">
    <property type="nucleotide sequence ID" value="NC_007498.2"/>
</dbReference>
<reference evidence="4" key="1">
    <citation type="submission" date="2005-10" db="EMBL/GenBank/DDBJ databases">
        <title>Complete sequence of Pelobacter carbinolicus DSM 2380.</title>
        <authorList>
            <person name="Copeland A."/>
            <person name="Lucas S."/>
            <person name="Lapidus A."/>
            <person name="Barry K."/>
            <person name="Detter J.C."/>
            <person name="Glavina T."/>
            <person name="Hammon N."/>
            <person name="Israni S."/>
            <person name="Pitluck S."/>
            <person name="Chertkov O."/>
            <person name="Schmutz J."/>
            <person name="Larimer F."/>
            <person name="Land M."/>
            <person name="Kyrpides N."/>
            <person name="Ivanova N."/>
            <person name="Richardson P."/>
        </authorList>
    </citation>
    <scope>NUCLEOTIDE SEQUENCE [LARGE SCALE GENOMIC DNA]</scope>
    <source>
        <strain evidence="4">DSM 2380 / NBRC 103641 / GraBd1</strain>
    </source>
</reference>
<evidence type="ECO:0000313" key="4">
    <source>
        <dbReference type="Proteomes" id="UP000002534"/>
    </source>
</evidence>
<proteinExistence type="predicted"/>
<feature type="domain" description="LysM" evidence="2">
    <location>
        <begin position="26"/>
        <end position="74"/>
    </location>
</feature>
<dbReference type="Gene3D" id="3.10.350.10">
    <property type="entry name" value="LysM domain"/>
    <property type="match status" value="1"/>
</dbReference>
<dbReference type="eggNOG" id="COG1652">
    <property type="taxonomic scope" value="Bacteria"/>
</dbReference>
<dbReference type="PANTHER" id="PTHR34700">
    <property type="entry name" value="POTASSIUM BINDING PROTEIN KBP"/>
    <property type="match status" value="1"/>
</dbReference>
<keyword evidence="1" id="KW-0732">Signal</keyword>
<dbReference type="OrthoDB" id="9765158at2"/>